<dbReference type="RefSeq" id="XP_040804503.1">
    <property type="nucleotide sequence ID" value="XM_040940283.1"/>
</dbReference>
<dbReference type="VEuPathDB" id="FungiDB:BO72DRAFT_281045"/>
<name>A0A8G1W2B4_9EURO</name>
<gene>
    <name evidence="1" type="ORF">BO72DRAFT_281045</name>
</gene>
<dbReference type="Proteomes" id="UP000249789">
    <property type="component" value="Unassembled WGS sequence"/>
</dbReference>
<dbReference type="AlphaFoldDB" id="A0A8G1W2B4"/>
<sequence length="166" mass="18251">MDPYSRSLLFLPCAVEPLAFGIRDTSNLLRRGIYPLPSWMAGSGPPKSQKSEEQRIARSRHVLFFFPGSQWDCESFSPTKSPIEGPSAPIIFKPPLGQAPPGSRADVWLTGTLGETHRRGLAGWGLSSRLQALPKFPRTSSQILLLCQDGRLRVSATNPSRLGRIP</sequence>
<evidence type="ECO:0000313" key="1">
    <source>
        <dbReference type="EMBL" id="RAK80493.1"/>
    </source>
</evidence>
<keyword evidence="2" id="KW-1185">Reference proteome</keyword>
<accession>A0A8G1W2B4</accession>
<dbReference type="OrthoDB" id="10508308at2759"/>
<organism evidence="1 2">
    <name type="scientific">Aspergillus fijiensis CBS 313.89</name>
    <dbReference type="NCBI Taxonomy" id="1448319"/>
    <lineage>
        <taxon>Eukaryota</taxon>
        <taxon>Fungi</taxon>
        <taxon>Dikarya</taxon>
        <taxon>Ascomycota</taxon>
        <taxon>Pezizomycotina</taxon>
        <taxon>Eurotiomycetes</taxon>
        <taxon>Eurotiomycetidae</taxon>
        <taxon>Eurotiales</taxon>
        <taxon>Aspergillaceae</taxon>
        <taxon>Aspergillus</taxon>
    </lineage>
</organism>
<proteinExistence type="predicted"/>
<evidence type="ECO:0000313" key="2">
    <source>
        <dbReference type="Proteomes" id="UP000249789"/>
    </source>
</evidence>
<dbReference type="EMBL" id="KZ824628">
    <property type="protein sequence ID" value="RAK80493.1"/>
    <property type="molecule type" value="Genomic_DNA"/>
</dbReference>
<reference evidence="1 2" key="1">
    <citation type="submission" date="2018-02" db="EMBL/GenBank/DDBJ databases">
        <title>The genomes of Aspergillus section Nigri reveals drivers in fungal speciation.</title>
        <authorList>
            <consortium name="DOE Joint Genome Institute"/>
            <person name="Vesth T.C."/>
            <person name="Nybo J."/>
            <person name="Theobald S."/>
            <person name="Brandl J."/>
            <person name="Frisvad J.C."/>
            <person name="Nielsen K.F."/>
            <person name="Lyhne E.K."/>
            <person name="Kogle M.E."/>
            <person name="Kuo A."/>
            <person name="Riley R."/>
            <person name="Clum A."/>
            <person name="Nolan M."/>
            <person name="Lipzen A."/>
            <person name="Salamov A."/>
            <person name="Henrissat B."/>
            <person name="Wiebenga A."/>
            <person name="De vries R.P."/>
            <person name="Grigoriev I.V."/>
            <person name="Mortensen U.H."/>
            <person name="Andersen M.R."/>
            <person name="Baker S.E."/>
        </authorList>
    </citation>
    <scope>NUCLEOTIDE SEQUENCE [LARGE SCALE GENOMIC DNA]</scope>
    <source>
        <strain evidence="1 2">CBS 313.89</strain>
    </source>
</reference>
<protein>
    <submittedName>
        <fullName evidence="1">Uncharacterized protein</fullName>
    </submittedName>
</protein>
<dbReference type="GeneID" id="63857616"/>